<dbReference type="OrthoDB" id="5408734at2759"/>
<evidence type="ECO:0000313" key="3">
    <source>
        <dbReference type="Proteomes" id="UP000094569"/>
    </source>
</evidence>
<comment type="caution">
    <text evidence="2">The sequence shown here is derived from an EMBL/GenBank/DDBJ whole genome shotgun (WGS) entry which is preliminary data.</text>
</comment>
<reference evidence="2 3" key="1">
    <citation type="journal article" date="2016" name="BMC Genomics">
        <title>Comparative genomic and transcriptomic analyses of the Fuzhuan brick tea-fermentation fungus Aspergillus cristatus.</title>
        <authorList>
            <person name="Ge Y."/>
            <person name="Wang Y."/>
            <person name="Liu Y."/>
            <person name="Tan Y."/>
            <person name="Ren X."/>
            <person name="Zhang X."/>
            <person name="Hyde K.D."/>
            <person name="Liu Y."/>
            <person name="Liu Z."/>
        </authorList>
    </citation>
    <scope>NUCLEOTIDE SEQUENCE [LARGE SCALE GENOMIC DNA]</scope>
    <source>
        <strain evidence="2 3">GZAAS20.1005</strain>
    </source>
</reference>
<evidence type="ECO:0000313" key="2">
    <source>
        <dbReference type="EMBL" id="ODM16098.1"/>
    </source>
</evidence>
<feature type="region of interest" description="Disordered" evidence="1">
    <location>
        <begin position="71"/>
        <end position="123"/>
    </location>
</feature>
<gene>
    <name evidence="2" type="ORF">SI65_08532</name>
</gene>
<keyword evidence="3" id="KW-1185">Reference proteome</keyword>
<dbReference type="AlphaFoldDB" id="A0A1E3B5C5"/>
<sequence length="123" mass="13738">MSEADQEWKPSGRPTSTMAQAFSASLDSAFSLDSDVTQLSQTIDQKKQRMIIQNRELEELQQRIREAEERLKARESIVPESSSKNAGQRDSESRSAGTPFSASRRLFGRDEQRGPQGTTTNSS</sequence>
<protein>
    <submittedName>
        <fullName evidence="2">Uncharacterized protein</fullName>
    </submittedName>
</protein>
<proteinExistence type="predicted"/>
<evidence type="ECO:0000256" key="1">
    <source>
        <dbReference type="SAM" id="MobiDB-lite"/>
    </source>
</evidence>
<name>A0A1E3B5C5_ASPCR</name>
<accession>A0A1E3B5C5</accession>
<dbReference type="VEuPathDB" id="FungiDB:SI65_08532"/>
<dbReference type="Proteomes" id="UP000094569">
    <property type="component" value="Unassembled WGS sequence"/>
</dbReference>
<dbReference type="EMBL" id="JXNT01000013">
    <property type="protein sequence ID" value="ODM16098.1"/>
    <property type="molecule type" value="Genomic_DNA"/>
</dbReference>
<organism evidence="2 3">
    <name type="scientific">Aspergillus cristatus</name>
    <name type="common">Chinese Fuzhuan brick tea-fermentation fungus</name>
    <name type="synonym">Eurotium cristatum</name>
    <dbReference type="NCBI Taxonomy" id="573508"/>
    <lineage>
        <taxon>Eukaryota</taxon>
        <taxon>Fungi</taxon>
        <taxon>Dikarya</taxon>
        <taxon>Ascomycota</taxon>
        <taxon>Pezizomycotina</taxon>
        <taxon>Eurotiomycetes</taxon>
        <taxon>Eurotiomycetidae</taxon>
        <taxon>Eurotiales</taxon>
        <taxon>Aspergillaceae</taxon>
        <taxon>Aspergillus</taxon>
        <taxon>Aspergillus subgen. Aspergillus</taxon>
    </lineage>
</organism>